<proteinExistence type="inferred from homology"/>
<evidence type="ECO:0000313" key="6">
    <source>
        <dbReference type="Proteomes" id="UP000239576"/>
    </source>
</evidence>
<accession>A0A2T1E1P9</accession>
<evidence type="ECO:0000256" key="1">
    <source>
        <dbReference type="ARBA" id="ARBA00001917"/>
    </source>
</evidence>
<sequence>MGLDVNLFSPLQVGPYTLPNRIVMAPLTRNRAGAGNVPTELNATYYTQRASAGLLITEATQVTPYGQGYPATPGIHSPEQVEGWKRVTEAVHARGGRIFLQLWHVGRISHPSLLPDGALPVAPSAIAPTAGEASTYEGAKPYVTPRALESDEIPGIVEAYRKGAENALAAGFDGVEIHGANGYLLDQFLRDGTNKRTDAYGGSIENRARLLLEVTEAVIGVWEAARVGVRLSPSSTFNSMSDSDPKVTFGYAINALNRFGLAYLHLLEPSEADERYGGTLIPTAYFRPIFKGLFMTNWDYDRDKANAAIARGNADLVSFGKLFIANPDLPERFWLNTPLNEPDVSTFYGGDEKGYTDYPALELQSVSQ</sequence>
<evidence type="ECO:0000313" key="5">
    <source>
        <dbReference type="EMBL" id="PSB26693.1"/>
    </source>
</evidence>
<organism evidence="5 6">
    <name type="scientific">Stenomitos frigidus ULC18</name>
    <dbReference type="NCBI Taxonomy" id="2107698"/>
    <lineage>
        <taxon>Bacteria</taxon>
        <taxon>Bacillati</taxon>
        <taxon>Cyanobacteriota</taxon>
        <taxon>Cyanophyceae</taxon>
        <taxon>Leptolyngbyales</taxon>
        <taxon>Leptolyngbyaceae</taxon>
        <taxon>Stenomitos</taxon>
    </lineage>
</organism>
<dbReference type="OrthoDB" id="9772736at2"/>
<comment type="similarity">
    <text evidence="2">Belongs to the NADH:flavin oxidoreductase/NADH oxidase family.</text>
</comment>
<keyword evidence="3" id="KW-0560">Oxidoreductase</keyword>
<dbReference type="GO" id="GO:0005829">
    <property type="term" value="C:cytosol"/>
    <property type="evidence" value="ECO:0007669"/>
    <property type="project" value="TreeGrafter"/>
</dbReference>
<dbReference type="PANTHER" id="PTHR22893">
    <property type="entry name" value="NADH OXIDOREDUCTASE-RELATED"/>
    <property type="match status" value="1"/>
</dbReference>
<dbReference type="RefSeq" id="WP_106257860.1">
    <property type="nucleotide sequence ID" value="NZ_CAWNSW010000041.1"/>
</dbReference>
<dbReference type="PANTHER" id="PTHR22893:SF98">
    <property type="entry name" value="OXIDOREDUCTASE"/>
    <property type="match status" value="1"/>
</dbReference>
<dbReference type="GO" id="GO:0016628">
    <property type="term" value="F:oxidoreductase activity, acting on the CH-CH group of donors, NAD or NADP as acceptor"/>
    <property type="evidence" value="ECO:0007669"/>
    <property type="project" value="UniProtKB-ARBA"/>
</dbReference>
<keyword evidence="6" id="KW-1185">Reference proteome</keyword>
<dbReference type="InterPro" id="IPR001155">
    <property type="entry name" value="OxRdtase_FMN_N"/>
</dbReference>
<dbReference type="FunFam" id="3.20.20.70:FF:000059">
    <property type="entry name" value="N-ethylmaleimide reductase, FMN-linked"/>
    <property type="match status" value="1"/>
</dbReference>
<protein>
    <submittedName>
        <fullName evidence="5">Alkene reductase</fullName>
    </submittedName>
</protein>
<dbReference type="Proteomes" id="UP000239576">
    <property type="component" value="Unassembled WGS sequence"/>
</dbReference>
<name>A0A2T1E1P9_9CYAN</name>
<gene>
    <name evidence="5" type="ORF">C7B82_19020</name>
</gene>
<reference evidence="6" key="1">
    <citation type="submission" date="2018-02" db="EMBL/GenBank/DDBJ databases">
        <authorList>
            <person name="Moore K."/>
            <person name="Momper L."/>
        </authorList>
    </citation>
    <scope>NUCLEOTIDE SEQUENCE [LARGE SCALE GENOMIC DNA]</scope>
    <source>
        <strain evidence="6">ULC18</strain>
    </source>
</reference>
<dbReference type="AlphaFoldDB" id="A0A2T1E1P9"/>
<comment type="caution">
    <text evidence="5">The sequence shown here is derived from an EMBL/GenBank/DDBJ whole genome shotgun (WGS) entry which is preliminary data.</text>
</comment>
<dbReference type="Pfam" id="PF00724">
    <property type="entry name" value="Oxidored_FMN"/>
    <property type="match status" value="1"/>
</dbReference>
<evidence type="ECO:0000256" key="3">
    <source>
        <dbReference type="ARBA" id="ARBA00023002"/>
    </source>
</evidence>
<dbReference type="InterPro" id="IPR013785">
    <property type="entry name" value="Aldolase_TIM"/>
</dbReference>
<dbReference type="Gene3D" id="3.20.20.70">
    <property type="entry name" value="Aldolase class I"/>
    <property type="match status" value="1"/>
</dbReference>
<dbReference type="GO" id="GO:0010181">
    <property type="term" value="F:FMN binding"/>
    <property type="evidence" value="ECO:0007669"/>
    <property type="project" value="InterPro"/>
</dbReference>
<reference evidence="5 6" key="2">
    <citation type="submission" date="2018-03" db="EMBL/GenBank/DDBJ databases">
        <title>The ancient ancestry and fast evolution of plastids.</title>
        <authorList>
            <person name="Moore K.R."/>
            <person name="Magnabosco C."/>
            <person name="Momper L."/>
            <person name="Gold D.A."/>
            <person name="Bosak T."/>
            <person name="Fournier G.P."/>
        </authorList>
    </citation>
    <scope>NUCLEOTIDE SEQUENCE [LARGE SCALE GENOMIC DNA]</scope>
    <source>
        <strain evidence="5 6">ULC18</strain>
    </source>
</reference>
<evidence type="ECO:0000259" key="4">
    <source>
        <dbReference type="Pfam" id="PF00724"/>
    </source>
</evidence>
<dbReference type="InterPro" id="IPR045247">
    <property type="entry name" value="Oye-like"/>
</dbReference>
<evidence type="ECO:0000256" key="2">
    <source>
        <dbReference type="ARBA" id="ARBA00005979"/>
    </source>
</evidence>
<dbReference type="CDD" id="cd02933">
    <property type="entry name" value="OYE_like_FMN"/>
    <property type="match status" value="1"/>
</dbReference>
<comment type="cofactor">
    <cofactor evidence="1">
        <name>FMN</name>
        <dbReference type="ChEBI" id="CHEBI:58210"/>
    </cofactor>
</comment>
<feature type="domain" description="NADH:flavin oxidoreductase/NADH oxidase N-terminal" evidence="4">
    <location>
        <begin position="7"/>
        <end position="333"/>
    </location>
</feature>
<dbReference type="SUPFAM" id="SSF51395">
    <property type="entry name" value="FMN-linked oxidoreductases"/>
    <property type="match status" value="1"/>
</dbReference>
<dbReference type="EMBL" id="PVWK01000101">
    <property type="protein sequence ID" value="PSB26693.1"/>
    <property type="molecule type" value="Genomic_DNA"/>
</dbReference>